<evidence type="ECO:0000313" key="3">
    <source>
        <dbReference type="Proteomes" id="UP000018040"/>
    </source>
</evidence>
<gene>
    <name evidence="2" type="ORF">GSB_154369</name>
</gene>
<name>V6TR06_GIAIN</name>
<dbReference type="VEuPathDB" id="GiardiaDB:GL50581_952"/>
<feature type="region of interest" description="Disordered" evidence="1">
    <location>
        <begin position="260"/>
        <end position="282"/>
    </location>
</feature>
<feature type="non-terminal residue" evidence="2">
    <location>
        <position position="1"/>
    </location>
</feature>
<feature type="compositionally biased region" description="Basic and acidic residues" evidence="1">
    <location>
        <begin position="54"/>
        <end position="69"/>
    </location>
</feature>
<reference evidence="3" key="1">
    <citation type="submission" date="2012-02" db="EMBL/GenBank/DDBJ databases">
        <title>Genome sequencing of Giardia lamblia Genotypes A2 and B isolates (DH and GS) and comparative analysis with the genomes of Genotypes A1 and E (WB and Pig).</title>
        <authorList>
            <person name="Adam R."/>
            <person name="Dahlstrom E."/>
            <person name="Martens C."/>
            <person name="Bruno D."/>
            <person name="Barbian K."/>
            <person name="Porcella S.F."/>
            <person name="Nash T."/>
        </authorList>
    </citation>
    <scope>NUCLEOTIDE SEQUENCE</scope>
    <source>
        <strain evidence="3">GS</strain>
    </source>
</reference>
<dbReference type="AlphaFoldDB" id="V6TR06"/>
<evidence type="ECO:0000256" key="1">
    <source>
        <dbReference type="SAM" id="MobiDB-lite"/>
    </source>
</evidence>
<organism evidence="2 3">
    <name type="scientific">Giardia intestinalis</name>
    <name type="common">Giardia lamblia</name>
    <dbReference type="NCBI Taxonomy" id="5741"/>
    <lineage>
        <taxon>Eukaryota</taxon>
        <taxon>Metamonada</taxon>
        <taxon>Diplomonadida</taxon>
        <taxon>Hexamitidae</taxon>
        <taxon>Giardiinae</taxon>
        <taxon>Giardia</taxon>
    </lineage>
</organism>
<dbReference type="EMBL" id="AHHH01000176">
    <property type="protein sequence ID" value="ESU40767.1"/>
    <property type="molecule type" value="Genomic_DNA"/>
</dbReference>
<proteinExistence type="predicted"/>
<feature type="compositionally biased region" description="Polar residues" evidence="1">
    <location>
        <begin position="226"/>
        <end position="236"/>
    </location>
</feature>
<accession>V6TR06</accession>
<dbReference type="Proteomes" id="UP000018040">
    <property type="component" value="Unassembled WGS sequence"/>
</dbReference>
<sequence length="320" mass="34880">VGTGRRPNPGLRRGERSRELLAPPVDGGLSAAESIPVQEEADPIPTSHSDLSMDSERRRTSQSADVRDGSRTLVMSTDDIIRRITFGRQPYFTIASYTPSQELLNYCLEHLRKGPITRRELLPAAIDFLVAKKANIKTCGAKVMIFYGQAFIKKMRLGEELCDIIAANKEQFSAIYREYHTDPKGPPSLKTALAGLIHVTPPVAASLLQLPHAHSMPGSCARPSTCGDQTPANSGSGAAGPLELERPGLASLLQTRLSRDFSPPRLPLRDHNHGKRSGGRLARGSYCRAARPCPVNAPVGAPSNLAVARLRHRRIRLLRP</sequence>
<evidence type="ECO:0000313" key="2">
    <source>
        <dbReference type="EMBL" id="ESU40767.1"/>
    </source>
</evidence>
<protein>
    <submittedName>
        <fullName evidence="2">Uncharacterized protein</fullName>
    </submittedName>
</protein>
<reference evidence="2 3" key="2">
    <citation type="journal article" date="2013" name="Genome Biol. Evol.">
        <title>Genome sequencing of Giardia lamblia genotypes A2 and B isolates (DH and GS) and comparative analysis with the genomes of genotypes A1 and E (WB and Pig).</title>
        <authorList>
            <person name="Adam R.D."/>
            <person name="Dahlstrom E.W."/>
            <person name="Martens C.A."/>
            <person name="Bruno D.P."/>
            <person name="Barbian K.D."/>
            <person name="Ricklefs S.M."/>
            <person name="Hernandez M.M."/>
            <person name="Narla N.P."/>
            <person name="Patel R.B."/>
            <person name="Porcella S.F."/>
            <person name="Nash T.E."/>
        </authorList>
    </citation>
    <scope>NUCLEOTIDE SEQUENCE [LARGE SCALE GENOMIC DNA]</scope>
    <source>
        <strain evidence="2 3">GS</strain>
    </source>
</reference>
<feature type="region of interest" description="Disordered" evidence="1">
    <location>
        <begin position="218"/>
        <end position="243"/>
    </location>
</feature>
<feature type="region of interest" description="Disordered" evidence="1">
    <location>
        <begin position="1"/>
        <end position="69"/>
    </location>
</feature>
<comment type="caution">
    <text evidence="2">The sequence shown here is derived from an EMBL/GenBank/DDBJ whole genome shotgun (WGS) entry which is preliminary data.</text>
</comment>
<dbReference type="VEuPathDB" id="GiardiaDB:DHA2_153743"/>